<dbReference type="AlphaFoldDB" id="A0A010YL33"/>
<protein>
    <submittedName>
        <fullName evidence="1">Uncharacterized protein</fullName>
    </submittedName>
</protein>
<dbReference type="HOGENOM" id="CLU_2421975_0_0_11"/>
<dbReference type="EMBL" id="JFBT01000001">
    <property type="protein sequence ID" value="EXG80945.1"/>
    <property type="molecule type" value="Genomic_DNA"/>
</dbReference>
<dbReference type="Proteomes" id="UP000021053">
    <property type="component" value="Unassembled WGS sequence"/>
</dbReference>
<dbReference type="RefSeq" id="WP_035850075.1">
    <property type="nucleotide sequence ID" value="NZ_KK073874.1"/>
</dbReference>
<name>A0A010YL33_9ACTN</name>
<accession>A0A010YL33</accession>
<sequence length="91" mass="9201">MSRSKTKTDALTAEERALLDSVSEQAALLAMLTGSVPPAGDPPVGTVDLIGALGPLEHPHTPGSDPLQAFGLVAPRFARDAESVAAELGAA</sequence>
<evidence type="ECO:0000313" key="1">
    <source>
        <dbReference type="EMBL" id="EXG80945.1"/>
    </source>
</evidence>
<keyword evidence="2" id="KW-1185">Reference proteome</keyword>
<evidence type="ECO:0000313" key="2">
    <source>
        <dbReference type="Proteomes" id="UP000021053"/>
    </source>
</evidence>
<comment type="caution">
    <text evidence="1">The sequence shown here is derived from an EMBL/GenBank/DDBJ whole genome shotgun (WGS) entry which is preliminary data.</text>
</comment>
<organism evidence="1 2">
    <name type="scientific">Cryptosporangium arvum DSM 44712</name>
    <dbReference type="NCBI Taxonomy" id="927661"/>
    <lineage>
        <taxon>Bacteria</taxon>
        <taxon>Bacillati</taxon>
        <taxon>Actinomycetota</taxon>
        <taxon>Actinomycetes</taxon>
        <taxon>Cryptosporangiales</taxon>
        <taxon>Cryptosporangiaceae</taxon>
        <taxon>Cryptosporangium</taxon>
    </lineage>
</organism>
<proteinExistence type="predicted"/>
<reference evidence="1 2" key="1">
    <citation type="submission" date="2013-07" db="EMBL/GenBank/DDBJ databases">
        <authorList>
            <consortium name="DOE Joint Genome Institute"/>
            <person name="Eisen J."/>
            <person name="Huntemann M."/>
            <person name="Han J."/>
            <person name="Chen A."/>
            <person name="Kyrpides N."/>
            <person name="Mavromatis K."/>
            <person name="Markowitz V."/>
            <person name="Palaniappan K."/>
            <person name="Ivanova N."/>
            <person name="Schaumberg A."/>
            <person name="Pati A."/>
            <person name="Liolios K."/>
            <person name="Nordberg H.P."/>
            <person name="Cantor M.N."/>
            <person name="Hua S.X."/>
            <person name="Woyke T."/>
        </authorList>
    </citation>
    <scope>NUCLEOTIDE SEQUENCE [LARGE SCALE GENOMIC DNA]</scope>
    <source>
        <strain evidence="1 2">DSM 44712</strain>
    </source>
</reference>
<gene>
    <name evidence="1" type="ORF">CryarDRAFT_2040</name>
</gene>
<dbReference type="OrthoDB" id="5196562at2"/>